<protein>
    <submittedName>
        <fullName evidence="2">Uncharacterized protein</fullName>
    </submittedName>
</protein>
<dbReference type="EMBL" id="QPJT01000011">
    <property type="protein sequence ID" value="RCX16388.1"/>
    <property type="molecule type" value="Genomic_DNA"/>
</dbReference>
<proteinExistence type="predicted"/>
<evidence type="ECO:0000313" key="2">
    <source>
        <dbReference type="EMBL" id="RCX16388.1"/>
    </source>
</evidence>
<dbReference type="OrthoDB" id="2677224at2"/>
<gene>
    <name evidence="2" type="ORF">DFR58_111137</name>
</gene>
<keyword evidence="1" id="KW-0732">Signal</keyword>
<name>A0A369B6Z5_9FIRM</name>
<evidence type="ECO:0000313" key="3">
    <source>
        <dbReference type="Proteomes" id="UP000253034"/>
    </source>
</evidence>
<keyword evidence="3" id="KW-1185">Reference proteome</keyword>
<dbReference type="RefSeq" id="WP_114297939.1">
    <property type="nucleotide sequence ID" value="NZ_QPJT01000011.1"/>
</dbReference>
<organism evidence="2 3">
    <name type="scientific">Anaerobacterium chartisolvens</name>
    <dbReference type="NCBI Taxonomy" id="1297424"/>
    <lineage>
        <taxon>Bacteria</taxon>
        <taxon>Bacillati</taxon>
        <taxon>Bacillota</taxon>
        <taxon>Clostridia</taxon>
        <taxon>Eubacteriales</taxon>
        <taxon>Oscillospiraceae</taxon>
        <taxon>Anaerobacterium</taxon>
    </lineage>
</organism>
<feature type="signal peptide" evidence="1">
    <location>
        <begin position="1"/>
        <end position="26"/>
    </location>
</feature>
<feature type="chain" id="PRO_5039342086" evidence="1">
    <location>
        <begin position="27"/>
        <end position="517"/>
    </location>
</feature>
<sequence length="517" mass="58920">MGKYAFKTVCLICCALFMLLNISGCAETPIDAAEKIVPPQNNLVPLEGRWVIMNHITEEPADMHKQSEEQWEGRIMEFTKDTLALDGLRWDGVSYKIKVVNTEEYFLYKYKGPIEGMGITSKDIHVITASSTDKFLYEFIKIDDNKFILNMDNEFFRLEKIMDKVEVLSQKRVPDTDERNLHVLIAQRQTSASGLLLGIRSAEPGSNSADAAFPPKYSYSTLWISWAYEKPGPILRADGIFLARKSGFWRVQVKENKSDDGNRVEDFIEAYSISKKDEEAAYEDSGDPFFWKYKEGTLRKSILYIGNDYISVKKIGAGKYKDSGKNWEQNKLVVLPVDNVSNREGIKISDVMGSEGRISVERAIDALPEDYMPRGLDLWTHEQSFALFRKTGHWFVKGRIDIDEGGSSRYFDYNINLIPPRELVAYDILHLSWTEIKDKIPEALDAFTSPNEDIAVIVTKNSIMLYKIDSGRLSEGPIKKVGLETGASVVMAEWSTGSYVSKWEKIFIRENDVKEMK</sequence>
<dbReference type="Proteomes" id="UP000253034">
    <property type="component" value="Unassembled WGS sequence"/>
</dbReference>
<dbReference type="AlphaFoldDB" id="A0A369B6Z5"/>
<accession>A0A369B6Z5</accession>
<comment type="caution">
    <text evidence="2">The sequence shown here is derived from an EMBL/GenBank/DDBJ whole genome shotgun (WGS) entry which is preliminary data.</text>
</comment>
<reference evidence="2 3" key="1">
    <citation type="submission" date="2018-07" db="EMBL/GenBank/DDBJ databases">
        <title>Genomic Encyclopedia of Type Strains, Phase IV (KMG-IV): sequencing the most valuable type-strain genomes for metagenomic binning, comparative biology and taxonomic classification.</title>
        <authorList>
            <person name="Goeker M."/>
        </authorList>
    </citation>
    <scope>NUCLEOTIDE SEQUENCE [LARGE SCALE GENOMIC DNA]</scope>
    <source>
        <strain evidence="2 3">DSM 27016</strain>
    </source>
</reference>
<evidence type="ECO:0000256" key="1">
    <source>
        <dbReference type="SAM" id="SignalP"/>
    </source>
</evidence>